<name>A0A4Y2FP73_ARAVE</name>
<sequence>MPRMPEEMAGTEEYPSLAIPKRIHFPVELPGAHHRTLPSAVRIVPMPAVATFFQLVWVPLATRKTALLISFAQERRQPFVGLLVIVTSTCDDAPSSVARIGDETCALNFMISFATMS</sequence>
<dbReference type="Proteomes" id="UP000499080">
    <property type="component" value="Unassembled WGS sequence"/>
</dbReference>
<organism evidence="1 2">
    <name type="scientific">Araneus ventricosus</name>
    <name type="common">Orbweaver spider</name>
    <name type="synonym">Epeira ventricosa</name>
    <dbReference type="NCBI Taxonomy" id="182803"/>
    <lineage>
        <taxon>Eukaryota</taxon>
        <taxon>Metazoa</taxon>
        <taxon>Ecdysozoa</taxon>
        <taxon>Arthropoda</taxon>
        <taxon>Chelicerata</taxon>
        <taxon>Arachnida</taxon>
        <taxon>Araneae</taxon>
        <taxon>Araneomorphae</taxon>
        <taxon>Entelegynae</taxon>
        <taxon>Araneoidea</taxon>
        <taxon>Araneidae</taxon>
        <taxon>Araneus</taxon>
    </lineage>
</organism>
<keyword evidence="2" id="KW-1185">Reference proteome</keyword>
<reference evidence="1 2" key="1">
    <citation type="journal article" date="2019" name="Sci. Rep.">
        <title>Orb-weaving spider Araneus ventricosus genome elucidates the spidroin gene catalogue.</title>
        <authorList>
            <person name="Kono N."/>
            <person name="Nakamura H."/>
            <person name="Ohtoshi R."/>
            <person name="Moran D.A.P."/>
            <person name="Shinohara A."/>
            <person name="Yoshida Y."/>
            <person name="Fujiwara M."/>
            <person name="Mori M."/>
            <person name="Tomita M."/>
            <person name="Arakawa K."/>
        </authorList>
    </citation>
    <scope>NUCLEOTIDE SEQUENCE [LARGE SCALE GENOMIC DNA]</scope>
</reference>
<accession>A0A4Y2FP73</accession>
<gene>
    <name evidence="1" type="ORF">AVEN_154590_1</name>
</gene>
<dbReference type="EMBL" id="BGPR01001024">
    <property type="protein sequence ID" value="GBM43270.1"/>
    <property type="molecule type" value="Genomic_DNA"/>
</dbReference>
<protein>
    <submittedName>
        <fullName evidence="1">Uncharacterized protein</fullName>
    </submittedName>
</protein>
<dbReference type="AlphaFoldDB" id="A0A4Y2FP73"/>
<comment type="caution">
    <text evidence="1">The sequence shown here is derived from an EMBL/GenBank/DDBJ whole genome shotgun (WGS) entry which is preliminary data.</text>
</comment>
<evidence type="ECO:0000313" key="1">
    <source>
        <dbReference type="EMBL" id="GBM43270.1"/>
    </source>
</evidence>
<evidence type="ECO:0000313" key="2">
    <source>
        <dbReference type="Proteomes" id="UP000499080"/>
    </source>
</evidence>
<proteinExistence type="predicted"/>